<dbReference type="OrthoDB" id="2505321at2759"/>
<comment type="caution">
    <text evidence="10">The sequence shown here is derived from an EMBL/GenBank/DDBJ whole genome shotgun (WGS) entry which is preliminary data.</text>
</comment>
<accession>A0A9Q3C1N0</accession>
<keyword evidence="11" id="KW-1185">Reference proteome</keyword>
<dbReference type="EMBL" id="AVOT02003983">
    <property type="protein sequence ID" value="MBW0475085.1"/>
    <property type="molecule type" value="Genomic_DNA"/>
</dbReference>
<organism evidence="10 11">
    <name type="scientific">Austropuccinia psidii MF-1</name>
    <dbReference type="NCBI Taxonomy" id="1389203"/>
    <lineage>
        <taxon>Eukaryota</taxon>
        <taxon>Fungi</taxon>
        <taxon>Dikarya</taxon>
        <taxon>Basidiomycota</taxon>
        <taxon>Pucciniomycotina</taxon>
        <taxon>Pucciniomycetes</taxon>
        <taxon>Pucciniales</taxon>
        <taxon>Sphaerophragmiaceae</taxon>
        <taxon>Austropuccinia</taxon>
    </lineage>
</organism>
<feature type="signal peptide" evidence="8">
    <location>
        <begin position="1"/>
        <end position="22"/>
    </location>
</feature>
<dbReference type="PANTHER" id="PTHR34992">
    <property type="entry name" value="HYPHAL ANASTAMOSIS-7 PROTEIN"/>
    <property type="match status" value="1"/>
</dbReference>
<evidence type="ECO:0000256" key="3">
    <source>
        <dbReference type="ARBA" id="ARBA00022622"/>
    </source>
</evidence>
<evidence type="ECO:0000256" key="8">
    <source>
        <dbReference type="SAM" id="SignalP"/>
    </source>
</evidence>
<dbReference type="CDD" id="cd21176">
    <property type="entry name" value="LPMO_auxiliary-like"/>
    <property type="match status" value="1"/>
</dbReference>
<keyword evidence="2" id="KW-1003">Cell membrane</keyword>
<dbReference type="PANTHER" id="PTHR34992:SF11">
    <property type="entry name" value="COPPER ACQUISITION FACTOR BIM1-LIKE DOMAIN-CONTAINING PROTEIN"/>
    <property type="match status" value="1"/>
</dbReference>
<feature type="chain" id="PRO_5040137196" description="Copper acquisition factor BIM1-like domain-containing protein" evidence="8">
    <location>
        <begin position="23"/>
        <end position="217"/>
    </location>
</feature>
<keyword evidence="5" id="KW-0472">Membrane</keyword>
<evidence type="ECO:0000256" key="6">
    <source>
        <dbReference type="ARBA" id="ARBA00023180"/>
    </source>
</evidence>
<dbReference type="InterPro" id="IPR046936">
    <property type="entry name" value="BIM1-like"/>
</dbReference>
<keyword evidence="6" id="KW-0325">Glycoprotein</keyword>
<keyword evidence="3" id="KW-0336">GPI-anchor</keyword>
<evidence type="ECO:0000313" key="10">
    <source>
        <dbReference type="EMBL" id="MBW0475085.1"/>
    </source>
</evidence>
<feature type="domain" description="Copper acquisition factor BIM1-like" evidence="9">
    <location>
        <begin position="22"/>
        <end position="171"/>
    </location>
</feature>
<keyword evidence="4 8" id="KW-0732">Signal</keyword>
<comment type="subcellular location">
    <subcellularLocation>
        <location evidence="1">Cell membrane</location>
        <topology evidence="1">Lipid-anchor</topology>
        <topology evidence="1">GPI-anchor</topology>
    </subcellularLocation>
</comment>
<gene>
    <name evidence="10" type="ORF">O181_014800</name>
</gene>
<keyword evidence="7" id="KW-0449">Lipoprotein</keyword>
<evidence type="ECO:0000259" key="9">
    <source>
        <dbReference type="Pfam" id="PF20238"/>
    </source>
</evidence>
<sequence>MISQKSFTAGLLTLLTLGLVSTHFTLDYPLTRGFSEDDEPKFCGGFPTNATGRHPFPLSGPAPILINSHHSSAEVAIIIAFKSDPTTFADFNTSNKVTFLRPFGRIEGRGPLCFNIDINSLASQVPNITDGTLATLQVEYNGGDSPLFQCSDLILQKNYTTPSNVTCVNGTSSSSQNSIPNGASQPKAGANSSANALVNQNIIVSVMIFVAMCIALA</sequence>
<dbReference type="InterPro" id="IPR046530">
    <property type="entry name" value="BIM1-like_dom"/>
</dbReference>
<dbReference type="Pfam" id="PF20238">
    <property type="entry name" value="BIM1-like_dom"/>
    <property type="match status" value="1"/>
</dbReference>
<proteinExistence type="predicted"/>
<evidence type="ECO:0000256" key="1">
    <source>
        <dbReference type="ARBA" id="ARBA00004609"/>
    </source>
</evidence>
<dbReference type="Proteomes" id="UP000765509">
    <property type="component" value="Unassembled WGS sequence"/>
</dbReference>
<evidence type="ECO:0000256" key="4">
    <source>
        <dbReference type="ARBA" id="ARBA00022729"/>
    </source>
</evidence>
<evidence type="ECO:0000256" key="2">
    <source>
        <dbReference type="ARBA" id="ARBA00022475"/>
    </source>
</evidence>
<name>A0A9Q3C1N0_9BASI</name>
<dbReference type="AlphaFoldDB" id="A0A9Q3C1N0"/>
<evidence type="ECO:0000256" key="5">
    <source>
        <dbReference type="ARBA" id="ARBA00023136"/>
    </source>
</evidence>
<evidence type="ECO:0000256" key="7">
    <source>
        <dbReference type="ARBA" id="ARBA00023288"/>
    </source>
</evidence>
<dbReference type="GO" id="GO:0005886">
    <property type="term" value="C:plasma membrane"/>
    <property type="evidence" value="ECO:0007669"/>
    <property type="project" value="UniProtKB-SubCell"/>
</dbReference>
<dbReference type="GO" id="GO:0098552">
    <property type="term" value="C:side of membrane"/>
    <property type="evidence" value="ECO:0007669"/>
    <property type="project" value="UniProtKB-KW"/>
</dbReference>
<reference evidence="10" key="1">
    <citation type="submission" date="2021-03" db="EMBL/GenBank/DDBJ databases">
        <title>Draft genome sequence of rust myrtle Austropuccinia psidii MF-1, a brazilian biotype.</title>
        <authorList>
            <person name="Quecine M.C."/>
            <person name="Pachon D.M.R."/>
            <person name="Bonatelli M.L."/>
            <person name="Correr F.H."/>
            <person name="Franceschini L.M."/>
            <person name="Leite T.F."/>
            <person name="Margarido G.R.A."/>
            <person name="Almeida C.A."/>
            <person name="Ferrarezi J.A."/>
            <person name="Labate C.A."/>
        </authorList>
    </citation>
    <scope>NUCLEOTIDE SEQUENCE</scope>
    <source>
        <strain evidence="10">MF-1</strain>
    </source>
</reference>
<evidence type="ECO:0000313" key="11">
    <source>
        <dbReference type="Proteomes" id="UP000765509"/>
    </source>
</evidence>
<protein>
    <recommendedName>
        <fullName evidence="9">Copper acquisition factor BIM1-like domain-containing protein</fullName>
    </recommendedName>
</protein>